<sequence>MWCLLLSAKCTICPRNGQACILPTYKLQIISETNCLRCKTTLGPTKFELELSRSKLTYAESTQLVPLKKKRLTSCMPVLYRQWNLNC</sequence>
<evidence type="ECO:0000313" key="1">
    <source>
        <dbReference type="EMBL" id="PVH31471.1"/>
    </source>
</evidence>
<accession>A0A2T8I1C9</accession>
<dbReference type="EMBL" id="CM008054">
    <property type="protein sequence ID" value="PVH31471.1"/>
    <property type="molecule type" value="Genomic_DNA"/>
</dbReference>
<dbReference type="Gramene" id="PVH31471">
    <property type="protein sequence ID" value="PVH31471"/>
    <property type="gene ID" value="PAHAL_9G153600"/>
</dbReference>
<organism evidence="1">
    <name type="scientific">Panicum hallii</name>
    <dbReference type="NCBI Taxonomy" id="206008"/>
    <lineage>
        <taxon>Eukaryota</taxon>
        <taxon>Viridiplantae</taxon>
        <taxon>Streptophyta</taxon>
        <taxon>Embryophyta</taxon>
        <taxon>Tracheophyta</taxon>
        <taxon>Spermatophyta</taxon>
        <taxon>Magnoliopsida</taxon>
        <taxon>Liliopsida</taxon>
        <taxon>Poales</taxon>
        <taxon>Poaceae</taxon>
        <taxon>PACMAD clade</taxon>
        <taxon>Panicoideae</taxon>
        <taxon>Panicodae</taxon>
        <taxon>Paniceae</taxon>
        <taxon>Panicinae</taxon>
        <taxon>Panicum</taxon>
        <taxon>Panicum sect. Panicum</taxon>
    </lineage>
</organism>
<dbReference type="Proteomes" id="UP000243499">
    <property type="component" value="Chromosome 9"/>
</dbReference>
<reference evidence="1" key="1">
    <citation type="submission" date="2018-04" db="EMBL/GenBank/DDBJ databases">
        <title>WGS assembly of Panicum hallii.</title>
        <authorList>
            <person name="Lovell J."/>
            <person name="Jenkins J."/>
            <person name="Lowry D."/>
            <person name="Mamidi S."/>
            <person name="Sreedasyam A."/>
            <person name="Weng X."/>
            <person name="Barry K."/>
            <person name="Bonette J."/>
            <person name="Campitelli B."/>
            <person name="Daum C."/>
            <person name="Gordon S."/>
            <person name="Gould B."/>
            <person name="Lipzen A."/>
            <person name="Macqueen A."/>
            <person name="Palacio-Mejia J."/>
            <person name="Plott C."/>
            <person name="Shakirov E."/>
            <person name="Shu S."/>
            <person name="Yoshinaga Y."/>
            <person name="Zane M."/>
            <person name="Rokhsar D."/>
            <person name="Grimwood J."/>
            <person name="Schmutz J."/>
            <person name="Juenger T."/>
        </authorList>
    </citation>
    <scope>NUCLEOTIDE SEQUENCE [LARGE SCALE GENOMIC DNA]</scope>
    <source>
        <strain evidence="1">FIL2</strain>
    </source>
</reference>
<protein>
    <submittedName>
        <fullName evidence="1">Uncharacterized protein</fullName>
    </submittedName>
</protein>
<proteinExistence type="predicted"/>
<name>A0A2T8I1C9_9POAL</name>
<dbReference type="AlphaFoldDB" id="A0A2T8I1C9"/>
<gene>
    <name evidence="1" type="ORF">PAHAL_9G153600</name>
</gene>